<reference evidence="1 2" key="1">
    <citation type="submission" date="2017-10" db="EMBL/GenBank/DDBJ databases">
        <title>Draft genome sequences of strains TRE 1, TRE 9, TRE H and TRI 7, isolated from tamarins, belonging to four potential novel Bifidobacterium species.</title>
        <authorList>
            <person name="Mattarelli P."/>
            <person name="Modesto M."/>
            <person name="Puglisi E."/>
            <person name="Morelli L."/>
            <person name="Spezio C."/>
            <person name="Bonetti A."/>
            <person name="Sandri C."/>
        </authorList>
    </citation>
    <scope>NUCLEOTIDE SEQUENCE [LARGE SCALE GENOMIC DNA]</scope>
    <source>
        <strain evidence="2">TRI7</strain>
    </source>
</reference>
<sequence>MRAFDAVAALPLVADAGEADAVDRGDAGFGCRLGLPAGILGGFDPSDHGIAPVLYMDESLYMNWMSEVGFGEVEDAEVLGRVLGVGQHLDVQRLVDGEEDAHADRSCGRDRPRVRLES</sequence>
<gene>
    <name evidence="1" type="ORF">CSQ87_10255</name>
</gene>
<protein>
    <submittedName>
        <fullName evidence="1">Uncharacterized protein</fullName>
    </submittedName>
</protein>
<comment type="caution">
    <text evidence="1">The sequence shown here is derived from an EMBL/GenBank/DDBJ whole genome shotgun (WGS) entry which is preliminary data.</text>
</comment>
<name>A0A2M9HCA6_9BIFI</name>
<evidence type="ECO:0000313" key="2">
    <source>
        <dbReference type="Proteomes" id="UP000231451"/>
    </source>
</evidence>
<dbReference type="EMBL" id="PEBK01000013">
    <property type="protein sequence ID" value="PJM74458.1"/>
    <property type="molecule type" value="Genomic_DNA"/>
</dbReference>
<proteinExistence type="predicted"/>
<dbReference type="AlphaFoldDB" id="A0A2M9HCA6"/>
<accession>A0A2M9HCA6</accession>
<dbReference type="Proteomes" id="UP000231451">
    <property type="component" value="Unassembled WGS sequence"/>
</dbReference>
<keyword evidence="2" id="KW-1185">Reference proteome</keyword>
<organism evidence="1 2">
    <name type="scientific">Bifidobacterium simiarum</name>
    <dbReference type="NCBI Taxonomy" id="2045441"/>
    <lineage>
        <taxon>Bacteria</taxon>
        <taxon>Bacillati</taxon>
        <taxon>Actinomycetota</taxon>
        <taxon>Actinomycetes</taxon>
        <taxon>Bifidobacteriales</taxon>
        <taxon>Bifidobacteriaceae</taxon>
        <taxon>Bifidobacterium</taxon>
    </lineage>
</organism>
<evidence type="ECO:0000313" key="1">
    <source>
        <dbReference type="EMBL" id="PJM74458.1"/>
    </source>
</evidence>